<protein>
    <submittedName>
        <fullName evidence="1">Uncharacterized protein</fullName>
    </submittedName>
</protein>
<proteinExistence type="predicted"/>
<evidence type="ECO:0000313" key="1">
    <source>
        <dbReference type="EMBL" id="DAD86062.1"/>
    </source>
</evidence>
<sequence>MTKVRGDYMLKGKTTIQLFDAKTGKLTDEVTKTNLVTNAVRNALGGAFNQLASGNMWAGSMGYVESLYQLPTGKNFAQALYGGVLVFSKPITEDVDHCLPSIEEIKTFIGCANQSASNTGNTFRGSINAGESEVGTDYVKFVWDFNTDQCNGDIASICLTSDCGGAVGYGCDAKEDSLKGLSLRDFYSDNFWDTSIEADLSYHTNGALVNAKGWDSNKGKCAWLDGDYLHVVYRGNDNKQNISKVLAKEKFGLGLVDGFNYGNIKSSEVINTGIEVYRDIPYTTKDHAFCQDGDGSYSEFKIVKYSGNGVAERITIPASNINSAITAYFGKTGKLNCLNSQDKIIHNDKLYIITGQFNFSDLNTRPNKLRVWVVNFDGTYTFKDIALTSKMITLLAGTNRKGGYYDLGLGGFFKEYRGSLCYVAPDGTGGFAWFLIDDDGTMQTHPFMINNSIHLYLNHCLIDNNDLIPSPYIEMNMHSSSSDLKLYVPLIVSAYLGTINNQETVLTKTEDKTMKIIYTLTQA</sequence>
<reference evidence="1" key="1">
    <citation type="journal article" date="2021" name="Proc. Natl. Acad. Sci. U.S.A.">
        <title>A Catalog of Tens of Thousands of Viruses from Human Metagenomes Reveals Hidden Associations with Chronic Diseases.</title>
        <authorList>
            <person name="Tisza M.J."/>
            <person name="Buck C.B."/>
        </authorList>
    </citation>
    <scope>NUCLEOTIDE SEQUENCE</scope>
    <source>
        <strain evidence="1">CtoSr5</strain>
    </source>
</reference>
<name>A0A8S5MUN5_9CAUD</name>
<organism evidence="1">
    <name type="scientific">Siphoviridae sp. ctoSr5</name>
    <dbReference type="NCBI Taxonomy" id="2826460"/>
    <lineage>
        <taxon>Viruses</taxon>
        <taxon>Duplodnaviria</taxon>
        <taxon>Heunggongvirae</taxon>
        <taxon>Uroviricota</taxon>
        <taxon>Caudoviricetes</taxon>
    </lineage>
</organism>
<dbReference type="EMBL" id="BK014993">
    <property type="protein sequence ID" value="DAD86062.1"/>
    <property type="molecule type" value="Genomic_DNA"/>
</dbReference>
<accession>A0A8S5MUN5</accession>